<sequence length="168" mass="19360">MTGLKLGVLALFWVGLSACSQVSALAPFDRANSAEKVVVSSELEPPLITSLQWTPTYDQPIRQLEALLASQTDLQERNQTISNLAYLHDAQLYMAFHEWLDYLHESARPREVEQQNRWLDQRQDAITAAFKRYEGDPQAPYQAAEAFIRMTKERQVELVQRLSRVRIR</sequence>
<feature type="signal peptide" evidence="1">
    <location>
        <begin position="1"/>
        <end position="20"/>
    </location>
</feature>
<evidence type="ECO:0000256" key="1">
    <source>
        <dbReference type="SAM" id="SignalP"/>
    </source>
</evidence>
<dbReference type="OrthoDB" id="6087575at2"/>
<name>A0A5A9W7U2_9GAMM</name>
<evidence type="ECO:0000313" key="2">
    <source>
        <dbReference type="EMBL" id="KAA0876188.1"/>
    </source>
</evidence>
<keyword evidence="3" id="KW-1185">Reference proteome</keyword>
<organism evidence="2 3">
    <name type="scientific">Nitrincola tapanii</name>
    <dbReference type="NCBI Taxonomy" id="1708751"/>
    <lineage>
        <taxon>Bacteria</taxon>
        <taxon>Pseudomonadati</taxon>
        <taxon>Pseudomonadota</taxon>
        <taxon>Gammaproteobacteria</taxon>
        <taxon>Oceanospirillales</taxon>
        <taxon>Oceanospirillaceae</taxon>
        <taxon>Nitrincola</taxon>
    </lineage>
</organism>
<dbReference type="RefSeq" id="WP_149389442.1">
    <property type="nucleotide sequence ID" value="NZ_SMRS01000001.1"/>
</dbReference>
<dbReference type="AlphaFoldDB" id="A0A5A9W7U2"/>
<accession>A0A5A9W7U2</accession>
<evidence type="ECO:0000313" key="3">
    <source>
        <dbReference type="Proteomes" id="UP000325302"/>
    </source>
</evidence>
<dbReference type="PROSITE" id="PS51257">
    <property type="entry name" value="PROKAR_LIPOPROTEIN"/>
    <property type="match status" value="1"/>
</dbReference>
<reference evidence="2 3" key="1">
    <citation type="submission" date="2019-03" db="EMBL/GenBank/DDBJ databases">
        <title>Nitrincola sp. nov. isolated from an Indian soda lake.</title>
        <authorList>
            <person name="Joshi A."/>
            <person name="Thite S.V."/>
            <person name="Joseph N."/>
            <person name="Dhotre D."/>
            <person name="Moorthy M."/>
            <person name="Shouche Y.S."/>
        </authorList>
    </citation>
    <scope>NUCLEOTIDE SEQUENCE [LARGE SCALE GENOMIC DNA]</scope>
    <source>
        <strain evidence="2 3">MEB193</strain>
    </source>
</reference>
<feature type="chain" id="PRO_5022680209" description="DUF1311 domain-containing protein" evidence="1">
    <location>
        <begin position="21"/>
        <end position="168"/>
    </location>
</feature>
<comment type="caution">
    <text evidence="2">The sequence shown here is derived from an EMBL/GenBank/DDBJ whole genome shotgun (WGS) entry which is preliminary data.</text>
</comment>
<protein>
    <recommendedName>
        <fullName evidence="4">DUF1311 domain-containing protein</fullName>
    </recommendedName>
</protein>
<proteinExistence type="predicted"/>
<dbReference type="Proteomes" id="UP000325302">
    <property type="component" value="Unassembled WGS sequence"/>
</dbReference>
<gene>
    <name evidence="2" type="ORF">E1H14_00125</name>
</gene>
<keyword evidence="1" id="KW-0732">Signal</keyword>
<dbReference type="EMBL" id="SMRS01000001">
    <property type="protein sequence ID" value="KAA0876188.1"/>
    <property type="molecule type" value="Genomic_DNA"/>
</dbReference>
<evidence type="ECO:0008006" key="4">
    <source>
        <dbReference type="Google" id="ProtNLM"/>
    </source>
</evidence>